<dbReference type="Proteomes" id="UP000320811">
    <property type="component" value="Unassembled WGS sequence"/>
</dbReference>
<name>A0A561PPJ0_9BACT</name>
<reference evidence="1 2" key="1">
    <citation type="submission" date="2019-06" db="EMBL/GenBank/DDBJ databases">
        <title>Sorghum-associated microbial communities from plants grown in Nebraska, USA.</title>
        <authorList>
            <person name="Schachtman D."/>
        </authorList>
    </citation>
    <scope>NUCLEOTIDE SEQUENCE [LARGE SCALE GENOMIC DNA]</scope>
    <source>
        <strain evidence="1 2">1209</strain>
    </source>
</reference>
<protein>
    <submittedName>
        <fullName evidence="1">Uncharacterized protein</fullName>
    </submittedName>
</protein>
<gene>
    <name evidence="1" type="ORF">FHW36_105475</name>
</gene>
<proteinExistence type="predicted"/>
<dbReference type="OrthoDB" id="5540856at2"/>
<evidence type="ECO:0000313" key="1">
    <source>
        <dbReference type="EMBL" id="TWF40034.1"/>
    </source>
</evidence>
<dbReference type="AlphaFoldDB" id="A0A561PPJ0"/>
<dbReference type="EMBL" id="VIWO01000005">
    <property type="protein sequence ID" value="TWF40034.1"/>
    <property type="molecule type" value="Genomic_DNA"/>
</dbReference>
<keyword evidence="2" id="KW-1185">Reference proteome</keyword>
<sequence>MKLVLTDYIASLKEDKELDQLIQDILREYNYEIVFSPKKGERQYGVDIYSVGKDEEDNTKKVVLVTVKMGNLDRNNWQGSNQALRPSLEEIIDVFVRNNILPEHRDLPIKIIVALNGNIDPAIQQNWVAFVENNSRFEFEIWHLEKIVNLVLDKLINENIFSAEDKVLMRKIIVFLFNPDYDFKDLHILLENVFSNINTDGSGKRNNIKQLRKVNLLFSIIVSYCEKENDLRLAMIASEIVYLRIWKFVHENESIITKEYFEVVLKGLNKRLENSFKYLKAILPVCKVKDGLSRKSMDSVNYCLIAYEVMGFIALAGLELLHMSGIYKTMDVEIARAFEVNALECAYGVIELLNNNRIVFYPRIDDQIIELNLVFLLLYEFDKKEDISAILAELCENLDIAKSACDIAPLYKRNLDKIFELDSNSKIRKDYNYNSSSLIATLVEWVVVIDDENLYNRYRELVESAFKDIELTLWFPNNETETVLYSKCALPETGYCLSNIKLSESFSDFKVLTLSDFIYNSEEIDFSFMKNEFWTIGLLASRHYRTYVFPSYWRQYFKNFSVLALKGVL</sequence>
<accession>A0A561PPJ0</accession>
<comment type="caution">
    <text evidence="1">The sequence shown here is derived from an EMBL/GenBank/DDBJ whole genome shotgun (WGS) entry which is preliminary data.</text>
</comment>
<dbReference type="RefSeq" id="WP_145671193.1">
    <property type="nucleotide sequence ID" value="NZ_VIWO01000005.1"/>
</dbReference>
<organism evidence="1 2">
    <name type="scientific">Chitinophaga polysaccharea</name>
    <dbReference type="NCBI Taxonomy" id="1293035"/>
    <lineage>
        <taxon>Bacteria</taxon>
        <taxon>Pseudomonadati</taxon>
        <taxon>Bacteroidota</taxon>
        <taxon>Chitinophagia</taxon>
        <taxon>Chitinophagales</taxon>
        <taxon>Chitinophagaceae</taxon>
        <taxon>Chitinophaga</taxon>
    </lineage>
</organism>
<evidence type="ECO:0000313" key="2">
    <source>
        <dbReference type="Proteomes" id="UP000320811"/>
    </source>
</evidence>